<organism evidence="1 2">
    <name type="scientific">Algoriphagus locisalis</name>
    <dbReference type="NCBI Taxonomy" id="305507"/>
    <lineage>
        <taxon>Bacteria</taxon>
        <taxon>Pseudomonadati</taxon>
        <taxon>Bacteroidota</taxon>
        <taxon>Cytophagia</taxon>
        <taxon>Cytophagales</taxon>
        <taxon>Cyclobacteriaceae</taxon>
        <taxon>Algoriphagus</taxon>
    </lineage>
</organism>
<reference evidence="2" key="1">
    <citation type="submission" date="2016-10" db="EMBL/GenBank/DDBJ databases">
        <authorList>
            <person name="Varghese N."/>
            <person name="Submissions S."/>
        </authorList>
    </citation>
    <scope>NUCLEOTIDE SEQUENCE [LARGE SCALE GENOMIC DNA]</scope>
    <source>
        <strain evidence="2">DSM 23445</strain>
    </source>
</reference>
<gene>
    <name evidence="1" type="ORF">SAMN04489724_3916</name>
</gene>
<proteinExistence type="predicted"/>
<dbReference type="EMBL" id="FPBF01000006">
    <property type="protein sequence ID" value="SFU09641.1"/>
    <property type="molecule type" value="Genomic_DNA"/>
</dbReference>
<name>A0A1I7DD56_9BACT</name>
<sequence length="46" mass="5289">MVFKKTKDLYLYLMTPSEKNASIIKSTAKRLGFDFCGIAKARFLEN</sequence>
<accession>A0A1I7DD56</accession>
<keyword evidence="2" id="KW-1185">Reference proteome</keyword>
<evidence type="ECO:0000313" key="2">
    <source>
        <dbReference type="Proteomes" id="UP000199673"/>
    </source>
</evidence>
<evidence type="ECO:0000313" key="1">
    <source>
        <dbReference type="EMBL" id="SFU09641.1"/>
    </source>
</evidence>
<protein>
    <submittedName>
        <fullName evidence="1">Epoxyqueuosine reductase</fullName>
    </submittedName>
</protein>
<dbReference type="AlphaFoldDB" id="A0A1I7DD56"/>
<dbReference type="Proteomes" id="UP000199673">
    <property type="component" value="Unassembled WGS sequence"/>
</dbReference>